<keyword evidence="2" id="KW-1003">Cell membrane</keyword>
<proteinExistence type="inferred from homology"/>
<dbReference type="InterPro" id="IPR003838">
    <property type="entry name" value="ABC3_permease_C"/>
</dbReference>
<feature type="transmembrane region" description="Helical" evidence="7">
    <location>
        <begin position="336"/>
        <end position="365"/>
    </location>
</feature>
<evidence type="ECO:0000256" key="7">
    <source>
        <dbReference type="SAM" id="Phobius"/>
    </source>
</evidence>
<dbReference type="EMBL" id="LCAW01000008">
    <property type="protein sequence ID" value="KKR99253.1"/>
    <property type="molecule type" value="Genomic_DNA"/>
</dbReference>
<comment type="subcellular location">
    <subcellularLocation>
        <location evidence="1">Cell membrane</location>
        <topology evidence="1">Multi-pass membrane protein</topology>
    </subcellularLocation>
</comment>
<evidence type="ECO:0000256" key="3">
    <source>
        <dbReference type="ARBA" id="ARBA00022692"/>
    </source>
</evidence>
<feature type="transmembrane region" description="Helical" evidence="7">
    <location>
        <begin position="371"/>
        <end position="395"/>
    </location>
</feature>
<evidence type="ECO:0000256" key="1">
    <source>
        <dbReference type="ARBA" id="ARBA00004651"/>
    </source>
</evidence>
<comment type="similarity">
    <text evidence="6">Belongs to the ABC-4 integral membrane protein family.</text>
</comment>
<evidence type="ECO:0000313" key="11">
    <source>
        <dbReference type="Proteomes" id="UP000033930"/>
    </source>
</evidence>
<keyword evidence="5 7" id="KW-0472">Membrane</keyword>
<dbReference type="InterPro" id="IPR050250">
    <property type="entry name" value="Macrolide_Exporter_MacB"/>
</dbReference>
<dbReference type="Pfam" id="PF12704">
    <property type="entry name" value="MacB_PCD"/>
    <property type="match status" value="1"/>
</dbReference>
<evidence type="ECO:0000256" key="5">
    <source>
        <dbReference type="ARBA" id="ARBA00023136"/>
    </source>
</evidence>
<feature type="transmembrane region" description="Helical" evidence="7">
    <location>
        <begin position="273"/>
        <end position="306"/>
    </location>
</feature>
<dbReference type="Proteomes" id="UP000033930">
    <property type="component" value="Unassembled WGS sequence"/>
</dbReference>
<dbReference type="AlphaFoldDB" id="A0A0G0VEH7"/>
<dbReference type="GO" id="GO:0005886">
    <property type="term" value="C:plasma membrane"/>
    <property type="evidence" value="ECO:0007669"/>
    <property type="project" value="UniProtKB-SubCell"/>
</dbReference>
<organism evidence="10 11">
    <name type="scientific">Candidatus Uhrbacteria bacterium GW2011_GWC1_41_20</name>
    <dbReference type="NCBI Taxonomy" id="1618983"/>
    <lineage>
        <taxon>Bacteria</taxon>
        <taxon>Candidatus Uhriibacteriota</taxon>
    </lineage>
</organism>
<gene>
    <name evidence="10" type="ORF">UU50_C0008G0009</name>
</gene>
<dbReference type="PANTHER" id="PTHR30572">
    <property type="entry name" value="MEMBRANE COMPONENT OF TRANSPORTER-RELATED"/>
    <property type="match status" value="1"/>
</dbReference>
<sequence>MLWKDLISSSTVSIRRNKSRSALTILGIVIGIASVILMLSIGQSAEGLILSQVADLGSDLLFVEASAGDPTSGPPSPFVEQTITLDDQKALEKTGMFTAVSAILVSTNTVSHEQESQFASINGINEGYLDIFPADLLYGRFFSSSDIEGYTKVTVLGKDLANDLFGQQDPTGMKVKIGSIAFRVIGVFDEQGTRFFQDLDTQISIPITTMQADLMGVDYVSYIVARAKSDVDLDYAKDEVRFVMRDEHNIDNPQRDLDLDDFYVSSQSDAEDIIGVVGSVLTLLLSSIAAISLVVGGIGIMNIMLVSVTERTREIGLRKSIGATKREILQQFLAEAVLLTMIGGIVGVLGGILSSVVIAIVAKFFLDDWALHIPVSAIVLGVLVATGVGIAFGVYPAKRAANLDPIEALRYE</sequence>
<name>A0A0G0VEH7_9BACT</name>
<keyword evidence="4 7" id="KW-1133">Transmembrane helix</keyword>
<dbReference type="Pfam" id="PF02687">
    <property type="entry name" value="FtsX"/>
    <property type="match status" value="1"/>
</dbReference>
<comment type="caution">
    <text evidence="10">The sequence shown here is derived from an EMBL/GenBank/DDBJ whole genome shotgun (WGS) entry which is preliminary data.</text>
</comment>
<feature type="domain" description="ABC3 transporter permease C-terminal" evidence="8">
    <location>
        <begin position="287"/>
        <end position="405"/>
    </location>
</feature>
<evidence type="ECO:0000259" key="8">
    <source>
        <dbReference type="Pfam" id="PF02687"/>
    </source>
</evidence>
<feature type="domain" description="MacB-like periplasmic core" evidence="9">
    <location>
        <begin position="21"/>
        <end position="241"/>
    </location>
</feature>
<evidence type="ECO:0000313" key="10">
    <source>
        <dbReference type="EMBL" id="KKR99253.1"/>
    </source>
</evidence>
<accession>A0A0G0VEH7</accession>
<feature type="transmembrane region" description="Helical" evidence="7">
    <location>
        <begin position="21"/>
        <end position="42"/>
    </location>
</feature>
<reference evidence="10 11" key="1">
    <citation type="journal article" date="2015" name="Nature">
        <title>rRNA introns, odd ribosomes, and small enigmatic genomes across a large radiation of phyla.</title>
        <authorList>
            <person name="Brown C.T."/>
            <person name="Hug L.A."/>
            <person name="Thomas B.C."/>
            <person name="Sharon I."/>
            <person name="Castelle C.J."/>
            <person name="Singh A."/>
            <person name="Wilkins M.J."/>
            <person name="Williams K.H."/>
            <person name="Banfield J.F."/>
        </authorList>
    </citation>
    <scope>NUCLEOTIDE SEQUENCE [LARGE SCALE GENOMIC DNA]</scope>
</reference>
<keyword evidence="3 7" id="KW-0812">Transmembrane</keyword>
<dbReference type="GO" id="GO:0022857">
    <property type="term" value="F:transmembrane transporter activity"/>
    <property type="evidence" value="ECO:0007669"/>
    <property type="project" value="TreeGrafter"/>
</dbReference>
<evidence type="ECO:0000256" key="2">
    <source>
        <dbReference type="ARBA" id="ARBA00022475"/>
    </source>
</evidence>
<dbReference type="PATRIC" id="fig|1618983.3.peg.406"/>
<dbReference type="PANTHER" id="PTHR30572:SF4">
    <property type="entry name" value="ABC TRANSPORTER PERMEASE YTRF"/>
    <property type="match status" value="1"/>
</dbReference>
<protein>
    <submittedName>
        <fullName evidence="10">Uncharacterized protein</fullName>
    </submittedName>
</protein>
<evidence type="ECO:0000259" key="9">
    <source>
        <dbReference type="Pfam" id="PF12704"/>
    </source>
</evidence>
<evidence type="ECO:0000256" key="4">
    <source>
        <dbReference type="ARBA" id="ARBA00022989"/>
    </source>
</evidence>
<dbReference type="InterPro" id="IPR025857">
    <property type="entry name" value="MacB_PCD"/>
</dbReference>
<evidence type="ECO:0000256" key="6">
    <source>
        <dbReference type="ARBA" id="ARBA00038076"/>
    </source>
</evidence>